<sequence>MEESLMWVGYETIFYYYDPNWTMPEDREGLFKRMYSAYIVESIFVWPYQELFTCMAMLLLYYNMAENLRPHVEAKPIVIKSPPAATPHSKSGGSSLGLSKLSAGVKENTSQMTSINNNDGDEDEVGEPSYQVYDQNNGSSENQIQQYGFKASTKSIYSAPKHLSKPTSKSLKDKSKKMNKMLNNNEHRSVFGGVSDFDALDNYQVSQELRVTQVQKDPVNFGIDNDFEAGFEEQQDEELQNLLVHRASTGSDISRLEKLFLNNMYPKSGVSFK</sequence>
<comment type="caution">
    <text evidence="2">The sequence shown here is derived from an EMBL/GenBank/DDBJ whole genome shotgun (WGS) entry which is preliminary data.</text>
</comment>
<name>A0A8J8NU71_HALGN</name>
<dbReference type="Proteomes" id="UP000785679">
    <property type="component" value="Unassembled WGS sequence"/>
</dbReference>
<dbReference type="AlphaFoldDB" id="A0A8J8NU71"/>
<dbReference type="EMBL" id="RRYP01007452">
    <property type="protein sequence ID" value="TNV80490.1"/>
    <property type="molecule type" value="Genomic_DNA"/>
</dbReference>
<feature type="compositionally biased region" description="Polar residues" evidence="1">
    <location>
        <begin position="107"/>
        <end position="118"/>
    </location>
</feature>
<organism evidence="2 3">
    <name type="scientific">Halteria grandinella</name>
    <dbReference type="NCBI Taxonomy" id="5974"/>
    <lineage>
        <taxon>Eukaryota</taxon>
        <taxon>Sar</taxon>
        <taxon>Alveolata</taxon>
        <taxon>Ciliophora</taxon>
        <taxon>Intramacronucleata</taxon>
        <taxon>Spirotrichea</taxon>
        <taxon>Stichotrichia</taxon>
        <taxon>Sporadotrichida</taxon>
        <taxon>Halteriidae</taxon>
        <taxon>Halteria</taxon>
    </lineage>
</organism>
<reference evidence="2" key="1">
    <citation type="submission" date="2019-06" db="EMBL/GenBank/DDBJ databases">
        <authorList>
            <person name="Zheng W."/>
        </authorList>
    </citation>
    <scope>NUCLEOTIDE SEQUENCE</scope>
    <source>
        <strain evidence="2">QDHG01</strain>
    </source>
</reference>
<feature type="region of interest" description="Disordered" evidence="1">
    <location>
        <begin position="107"/>
        <end position="138"/>
    </location>
</feature>
<evidence type="ECO:0000313" key="2">
    <source>
        <dbReference type="EMBL" id="TNV80490.1"/>
    </source>
</evidence>
<protein>
    <submittedName>
        <fullName evidence="2">Uncharacterized protein</fullName>
    </submittedName>
</protein>
<proteinExistence type="predicted"/>
<evidence type="ECO:0000256" key="1">
    <source>
        <dbReference type="SAM" id="MobiDB-lite"/>
    </source>
</evidence>
<keyword evidence="3" id="KW-1185">Reference proteome</keyword>
<accession>A0A8J8NU71</accession>
<evidence type="ECO:0000313" key="3">
    <source>
        <dbReference type="Proteomes" id="UP000785679"/>
    </source>
</evidence>
<gene>
    <name evidence="2" type="ORF">FGO68_gene9631</name>
</gene>